<dbReference type="OrthoDB" id="6409425at2759"/>
<protein>
    <recommendedName>
        <fullName evidence="2">FAS1 domain-containing protein</fullName>
    </recommendedName>
</protein>
<evidence type="ECO:0000313" key="3">
    <source>
        <dbReference type="EMBL" id="GBN99818.1"/>
    </source>
</evidence>
<gene>
    <name evidence="3" type="ORF">AVEN_96821_1</name>
</gene>
<comment type="caution">
    <text evidence="3">The sequence shown here is derived from an EMBL/GenBank/DDBJ whole genome shotgun (WGS) entry which is preliminary data.</text>
</comment>
<feature type="compositionally biased region" description="Low complexity" evidence="1">
    <location>
        <begin position="162"/>
        <end position="171"/>
    </location>
</feature>
<dbReference type="Proteomes" id="UP000499080">
    <property type="component" value="Unassembled WGS sequence"/>
</dbReference>
<sequence length="194" mass="21541">SYTLFIPSNEAVSRLPSNLVDHWRENNPDFTMALLNHVIQDVITLDQLKQGGRLTSRARRATIFVNNYNNEAVTVNGHRIVHGDVTAPKGGVIHVIDGTLCPVADQDIINTLRTCNKYDGFLTLADVTKLLDIMQDGRSREDTATPRELIRYGSLRSAIALASPRPAPSSSRAREPTPRIYTGRISAFMSRQSK</sequence>
<proteinExistence type="predicted"/>
<dbReference type="PANTHER" id="PTHR10900">
    <property type="entry name" value="PERIOSTIN-RELATED"/>
    <property type="match status" value="1"/>
</dbReference>
<dbReference type="SUPFAM" id="SSF82153">
    <property type="entry name" value="FAS1 domain"/>
    <property type="match status" value="1"/>
</dbReference>
<dbReference type="InterPro" id="IPR036378">
    <property type="entry name" value="FAS1_dom_sf"/>
</dbReference>
<dbReference type="EMBL" id="BGPR01028585">
    <property type="protein sequence ID" value="GBN99818.1"/>
    <property type="molecule type" value="Genomic_DNA"/>
</dbReference>
<dbReference type="Pfam" id="PF02469">
    <property type="entry name" value="Fasciclin"/>
    <property type="match status" value="1"/>
</dbReference>
<dbReference type="PROSITE" id="PS50213">
    <property type="entry name" value="FAS1"/>
    <property type="match status" value="1"/>
</dbReference>
<dbReference type="SMART" id="SM00554">
    <property type="entry name" value="FAS1"/>
    <property type="match status" value="1"/>
</dbReference>
<dbReference type="Gene3D" id="2.30.180.10">
    <property type="entry name" value="FAS1 domain"/>
    <property type="match status" value="1"/>
</dbReference>
<reference evidence="3 4" key="1">
    <citation type="journal article" date="2019" name="Sci. Rep.">
        <title>Orb-weaving spider Araneus ventricosus genome elucidates the spidroin gene catalogue.</title>
        <authorList>
            <person name="Kono N."/>
            <person name="Nakamura H."/>
            <person name="Ohtoshi R."/>
            <person name="Moran D.A.P."/>
            <person name="Shinohara A."/>
            <person name="Yoshida Y."/>
            <person name="Fujiwara M."/>
            <person name="Mori M."/>
            <person name="Tomita M."/>
            <person name="Arakawa K."/>
        </authorList>
    </citation>
    <scope>NUCLEOTIDE SEQUENCE [LARGE SCALE GENOMIC DNA]</scope>
</reference>
<dbReference type="InterPro" id="IPR050904">
    <property type="entry name" value="Adhesion/Biosynth-related"/>
</dbReference>
<dbReference type="AlphaFoldDB" id="A0A4Y2TGS1"/>
<keyword evidence="4" id="KW-1185">Reference proteome</keyword>
<evidence type="ECO:0000256" key="1">
    <source>
        <dbReference type="SAM" id="MobiDB-lite"/>
    </source>
</evidence>
<accession>A0A4Y2TGS1</accession>
<feature type="region of interest" description="Disordered" evidence="1">
    <location>
        <begin position="162"/>
        <end position="194"/>
    </location>
</feature>
<name>A0A4Y2TGS1_ARAVE</name>
<feature type="non-terminal residue" evidence="3">
    <location>
        <position position="1"/>
    </location>
</feature>
<evidence type="ECO:0000313" key="4">
    <source>
        <dbReference type="Proteomes" id="UP000499080"/>
    </source>
</evidence>
<feature type="domain" description="FAS1" evidence="2">
    <location>
        <begin position="1"/>
        <end position="100"/>
    </location>
</feature>
<organism evidence="3 4">
    <name type="scientific">Araneus ventricosus</name>
    <name type="common">Orbweaver spider</name>
    <name type="synonym">Epeira ventricosa</name>
    <dbReference type="NCBI Taxonomy" id="182803"/>
    <lineage>
        <taxon>Eukaryota</taxon>
        <taxon>Metazoa</taxon>
        <taxon>Ecdysozoa</taxon>
        <taxon>Arthropoda</taxon>
        <taxon>Chelicerata</taxon>
        <taxon>Arachnida</taxon>
        <taxon>Araneae</taxon>
        <taxon>Araneomorphae</taxon>
        <taxon>Entelegynae</taxon>
        <taxon>Araneoidea</taxon>
        <taxon>Araneidae</taxon>
        <taxon>Araneus</taxon>
    </lineage>
</organism>
<dbReference type="InterPro" id="IPR000782">
    <property type="entry name" value="FAS1_domain"/>
</dbReference>
<evidence type="ECO:0000259" key="2">
    <source>
        <dbReference type="PROSITE" id="PS50213"/>
    </source>
</evidence>